<dbReference type="STRING" id="2004952.A0A2C5Z8J6"/>
<feature type="compositionally biased region" description="Polar residues" evidence="1">
    <location>
        <begin position="374"/>
        <end position="384"/>
    </location>
</feature>
<evidence type="ECO:0000313" key="3">
    <source>
        <dbReference type="EMBL" id="PHH76100.1"/>
    </source>
</evidence>
<comment type="caution">
    <text evidence="3">The sequence shown here is derived from an EMBL/GenBank/DDBJ whole genome shotgun (WGS) entry which is preliminary data.</text>
</comment>
<feature type="signal peptide" evidence="2">
    <location>
        <begin position="1"/>
        <end position="25"/>
    </location>
</feature>
<feature type="region of interest" description="Disordered" evidence="1">
    <location>
        <begin position="212"/>
        <end position="339"/>
    </location>
</feature>
<accession>A0A2C5Z8J6</accession>
<keyword evidence="2" id="KW-0732">Signal</keyword>
<protein>
    <recommendedName>
        <fullName evidence="5">Enterotoxin</fullName>
    </recommendedName>
</protein>
<dbReference type="EMBL" id="NJES01000180">
    <property type="protein sequence ID" value="PHH76100.1"/>
    <property type="molecule type" value="Genomic_DNA"/>
</dbReference>
<dbReference type="Gene3D" id="3.90.210.10">
    <property type="entry name" value="Heat-Labile Enterotoxin, subunit A"/>
    <property type="match status" value="1"/>
</dbReference>
<gene>
    <name evidence="3" type="ORF">CDD80_1830</name>
</gene>
<feature type="compositionally biased region" description="Low complexity" evidence="1">
    <location>
        <begin position="228"/>
        <end position="238"/>
    </location>
</feature>
<keyword evidence="4" id="KW-1185">Reference proteome</keyword>
<evidence type="ECO:0000256" key="2">
    <source>
        <dbReference type="SAM" id="SignalP"/>
    </source>
</evidence>
<feature type="region of interest" description="Disordered" evidence="1">
    <location>
        <begin position="374"/>
        <end position="463"/>
    </location>
</feature>
<name>A0A2C5Z8J6_9HYPO</name>
<proteinExistence type="predicted"/>
<dbReference type="Proteomes" id="UP000226431">
    <property type="component" value="Unassembled WGS sequence"/>
</dbReference>
<evidence type="ECO:0000313" key="4">
    <source>
        <dbReference type="Proteomes" id="UP000226431"/>
    </source>
</evidence>
<dbReference type="AlphaFoldDB" id="A0A2C5Z8J6"/>
<sequence length="578" mass="62800">MWAPSFKLATLAATLSLVGSGLGQAGNDQQARKETTVRPSLPRVTEVWLWHPGLRIDIRRAGGFLPARTDYVDASRAFDLGHHIGGPPGGNQQTAYVTTLVNRPMIPRNARGVLYHIHASRNMLMPLSADGTYTHAYALGAIHWNQVMSTIEYLAPGWRPEEDNIEYNSVYNGQSATPVDSTMMTLLDNPNLWDCEFQRSWAMLFARRTLPNINDGDGQQVLPVRLLPGPAQPQGSQGPVPPQEPQPGCSSWQPGTEGEMQCRAGTTARKPEEIPEEEEEPQSECSSLQPGTEAESQCRAKAKKRPSSAEEDAPDPANLPFKKRPVIIDINSDSKSSDEQGYMYCAAQQNCSPGSANCENLARLQQYSQEWVNTQLGSQGSSPEPAQVESPLIVVDSPASQESSPEPAQVEASPPVRPIPTMAVAPDAAGQQNPALVLSNPNPGPHSKRSARQDHPSPAQCDEARRDISKLDSCQHISNLEAYLKLSDDRWSGTDANINIKIAGPKHSFNFTIATEPSPGHRNGGSIDLFAGHHVGFDEITDITHVTLGSQRIDGRPAGNQWLFEGMSAVTTLDGVRD</sequence>
<organism evidence="3 4">
    <name type="scientific">Ophiocordyceps camponoti-rufipedis</name>
    <dbReference type="NCBI Taxonomy" id="2004952"/>
    <lineage>
        <taxon>Eukaryota</taxon>
        <taxon>Fungi</taxon>
        <taxon>Dikarya</taxon>
        <taxon>Ascomycota</taxon>
        <taxon>Pezizomycotina</taxon>
        <taxon>Sordariomycetes</taxon>
        <taxon>Hypocreomycetidae</taxon>
        <taxon>Hypocreales</taxon>
        <taxon>Ophiocordycipitaceae</taxon>
        <taxon>Ophiocordyceps</taxon>
    </lineage>
</organism>
<evidence type="ECO:0000256" key="1">
    <source>
        <dbReference type="SAM" id="MobiDB-lite"/>
    </source>
</evidence>
<feature type="chain" id="PRO_5012948341" description="Enterotoxin" evidence="2">
    <location>
        <begin position="26"/>
        <end position="578"/>
    </location>
</feature>
<reference evidence="3 4" key="1">
    <citation type="submission" date="2017-06" db="EMBL/GenBank/DDBJ databases">
        <title>Ant-infecting Ophiocordyceps genomes reveal a high diversity of potential behavioral manipulation genes and a possible major role for enterotoxins.</title>
        <authorList>
            <person name="De Bekker C."/>
            <person name="Evans H.C."/>
            <person name="Brachmann A."/>
            <person name="Hughes D.P."/>
        </authorList>
    </citation>
    <scope>NUCLEOTIDE SEQUENCE [LARGE SCALE GENOMIC DNA]</scope>
    <source>
        <strain evidence="3 4">Map16</strain>
    </source>
</reference>
<feature type="compositionally biased region" description="Low complexity" evidence="1">
    <location>
        <begin position="397"/>
        <end position="409"/>
    </location>
</feature>
<evidence type="ECO:0008006" key="5">
    <source>
        <dbReference type="Google" id="ProtNLM"/>
    </source>
</evidence>